<evidence type="ECO:0000256" key="7">
    <source>
        <dbReference type="ARBA" id="ARBA00022803"/>
    </source>
</evidence>
<comment type="similarity">
    <text evidence="2">Belongs to the glycosyltransferase 41 family. O-GlcNAc transferase subfamily.</text>
</comment>
<dbReference type="Gene3D" id="1.25.40.10">
    <property type="entry name" value="Tetratricopeptide repeat domain"/>
    <property type="match status" value="1"/>
</dbReference>
<dbReference type="AlphaFoldDB" id="A0A146KK02"/>
<dbReference type="Gene3D" id="3.40.50.11380">
    <property type="match status" value="1"/>
</dbReference>
<dbReference type="SUPFAM" id="SSF48452">
    <property type="entry name" value="TPR-like"/>
    <property type="match status" value="1"/>
</dbReference>
<protein>
    <recommendedName>
        <fullName evidence="3">protein O-GlcNAc transferase</fullName>
        <ecNumber evidence="3">2.4.1.255</ecNumber>
    </recommendedName>
</protein>
<accession>A0A146KK02</accession>
<gene>
    <name evidence="10" type="ORF">TPC1_11369</name>
</gene>
<sequence length="726" mass="84982">IVESQIQLYYLRNESKAQHILCTFTPISNFDACQKDILQMICESQLTTITKISVEKQGNDILREIEKFQFNNAEKAILFLEIGYFYEYNLQPNMALDLYLRSVKLQDSETAKFDIVNLLQNLNMWQLSFEILKKANNNYYKTYFYFAIQFMNFQQNKEALKLLEQCIKLNPNFIDAQYQLAQCYINMQKFQEAQNLLNQLNLQTSETQYRVALTLLNQVLGYFENYTSESRYVIQAVDQYITKFYKHQNKLNPYEPKHKSPIPQRSTFLQKIDSAQIIQLGEINANLNKRKLQFLHQKLQQEYPNFTFSHFKKDFSQKQIRLGFIMPQTIDSPQSRVLYKLVQMLNPERIQLYIYATDKQLANSNMQKLLKKHAYGYINIQDQDPFQYAKQIYLDKIQVLINFNLPGVGLECQICALQPAPVQILSPNSPGTSGAYYYNYIMGNRISTPQELFSIYSEQIIQMSRPVCHSLYASIYKLIISDQEFNDPNYSNEMKMAIPLQSNFLTHQIHMTNQADPQVYTLLPCGKNNLRKLYQIPEDSFVIGCLSQIYKLEPQLLLMLKQIPAHLVFLGYPEEAVQNLKIFFNQHQLTFIKSTNQLEQTKVSQILDLYIDSTKMCGSQSIWNAVTVGIPVLTVMQTHICQRTTAAILEYIGCNELICDSIQQMKEKIEFYRKNPLQLKLARNQCYNGRAKLFNMNEYVLEFTEMVNKVWGQWDDGQSTKCIIMS</sequence>
<dbReference type="EC" id="2.4.1.255" evidence="3"/>
<dbReference type="Pfam" id="PF14559">
    <property type="entry name" value="TPR_19"/>
    <property type="match status" value="1"/>
</dbReference>
<dbReference type="InterPro" id="IPR011990">
    <property type="entry name" value="TPR-like_helical_dom_sf"/>
</dbReference>
<dbReference type="InterPro" id="IPR029489">
    <property type="entry name" value="OGT/SEC/SPY_C"/>
</dbReference>
<keyword evidence="4" id="KW-0328">Glycosyltransferase</keyword>
<dbReference type="PROSITE" id="PS50005">
    <property type="entry name" value="TPR"/>
    <property type="match status" value="1"/>
</dbReference>
<evidence type="ECO:0000256" key="1">
    <source>
        <dbReference type="ARBA" id="ARBA00004922"/>
    </source>
</evidence>
<evidence type="ECO:0000256" key="4">
    <source>
        <dbReference type="ARBA" id="ARBA00022676"/>
    </source>
</evidence>
<dbReference type="PANTHER" id="PTHR44366:SF1">
    <property type="entry name" value="UDP-N-ACETYLGLUCOSAMINE--PEPTIDE N-ACETYLGLUCOSAMINYLTRANSFERASE 110 KDA SUBUNIT"/>
    <property type="match status" value="1"/>
</dbReference>
<proteinExistence type="inferred from homology"/>
<dbReference type="PANTHER" id="PTHR44366">
    <property type="entry name" value="UDP-N-ACETYLGLUCOSAMINE--PEPTIDE N-ACETYLGLUCOSAMINYLTRANSFERASE 110 KDA SUBUNIT"/>
    <property type="match status" value="1"/>
</dbReference>
<evidence type="ECO:0000256" key="2">
    <source>
        <dbReference type="ARBA" id="ARBA00005386"/>
    </source>
</evidence>
<evidence type="ECO:0000256" key="3">
    <source>
        <dbReference type="ARBA" id="ARBA00011970"/>
    </source>
</evidence>
<feature type="domain" description="O-GlcNAc transferase C-terminal" evidence="9">
    <location>
        <begin position="530"/>
        <end position="701"/>
    </location>
</feature>
<dbReference type="GO" id="GO:0097363">
    <property type="term" value="F:protein O-acetylglucosaminyltransferase activity"/>
    <property type="evidence" value="ECO:0007669"/>
    <property type="project" value="UniProtKB-EC"/>
</dbReference>
<keyword evidence="5 10" id="KW-0808">Transferase</keyword>
<evidence type="ECO:0000259" key="9">
    <source>
        <dbReference type="Pfam" id="PF13844"/>
    </source>
</evidence>
<dbReference type="SMART" id="SM00028">
    <property type="entry name" value="TPR"/>
    <property type="match status" value="3"/>
</dbReference>
<evidence type="ECO:0000256" key="5">
    <source>
        <dbReference type="ARBA" id="ARBA00022679"/>
    </source>
</evidence>
<dbReference type="GO" id="GO:0006493">
    <property type="term" value="P:protein O-linked glycosylation"/>
    <property type="evidence" value="ECO:0007669"/>
    <property type="project" value="InterPro"/>
</dbReference>
<dbReference type="Pfam" id="PF13844">
    <property type="entry name" value="Glyco_transf_41"/>
    <property type="match status" value="2"/>
</dbReference>
<evidence type="ECO:0000256" key="6">
    <source>
        <dbReference type="ARBA" id="ARBA00022737"/>
    </source>
</evidence>
<feature type="domain" description="O-GlcNAc transferase C-terminal" evidence="9">
    <location>
        <begin position="278"/>
        <end position="465"/>
    </location>
</feature>
<name>A0A146KK02_9EUKA</name>
<feature type="repeat" description="TPR" evidence="8">
    <location>
        <begin position="140"/>
        <end position="173"/>
    </location>
</feature>
<keyword evidence="6" id="KW-0677">Repeat</keyword>
<dbReference type="InterPro" id="IPR019734">
    <property type="entry name" value="TPR_rpt"/>
</dbReference>
<dbReference type="InterPro" id="IPR037919">
    <property type="entry name" value="OGT"/>
</dbReference>
<feature type="non-terminal residue" evidence="10">
    <location>
        <position position="1"/>
    </location>
</feature>
<keyword evidence="7 8" id="KW-0802">TPR repeat</keyword>
<organism evidence="10">
    <name type="scientific">Trepomonas sp. PC1</name>
    <dbReference type="NCBI Taxonomy" id="1076344"/>
    <lineage>
        <taxon>Eukaryota</taxon>
        <taxon>Metamonada</taxon>
        <taxon>Diplomonadida</taxon>
        <taxon>Hexamitidae</taxon>
        <taxon>Hexamitinae</taxon>
        <taxon>Trepomonas</taxon>
    </lineage>
</organism>
<dbReference type="Gene3D" id="3.40.50.2000">
    <property type="entry name" value="Glycogen Phosphorylase B"/>
    <property type="match status" value="1"/>
</dbReference>
<evidence type="ECO:0000256" key="8">
    <source>
        <dbReference type="PROSITE-ProRule" id="PRU00339"/>
    </source>
</evidence>
<dbReference type="EMBL" id="GDID01001017">
    <property type="protein sequence ID" value="JAP95589.1"/>
    <property type="molecule type" value="Transcribed_RNA"/>
</dbReference>
<feature type="non-terminal residue" evidence="10">
    <location>
        <position position="726"/>
    </location>
</feature>
<reference evidence="10" key="1">
    <citation type="submission" date="2015-07" db="EMBL/GenBank/DDBJ databases">
        <title>Adaptation to a free-living lifestyle via gene acquisitions in the diplomonad Trepomonas sp. PC1.</title>
        <authorList>
            <person name="Xu F."/>
            <person name="Jerlstrom-Hultqvist J."/>
            <person name="Kolisko M."/>
            <person name="Simpson A.G.B."/>
            <person name="Roger A.J."/>
            <person name="Svard S.G."/>
            <person name="Andersson J.O."/>
        </authorList>
    </citation>
    <scope>NUCLEOTIDE SEQUENCE</scope>
    <source>
        <strain evidence="10">PC1</strain>
    </source>
</reference>
<comment type="pathway">
    <text evidence="1">Protein modification; protein glycosylation.</text>
</comment>
<evidence type="ECO:0000313" key="10">
    <source>
        <dbReference type="EMBL" id="JAP95589.1"/>
    </source>
</evidence>